<dbReference type="InterPro" id="IPR016024">
    <property type="entry name" value="ARM-type_fold"/>
</dbReference>
<dbReference type="PROSITE" id="PS50082">
    <property type="entry name" value="WD_REPEATS_2"/>
    <property type="match status" value="1"/>
</dbReference>
<keyword evidence="4" id="KW-0808">Transferase</keyword>
<evidence type="ECO:0000256" key="6">
    <source>
        <dbReference type="ARBA" id="ARBA00022741"/>
    </source>
</evidence>
<dbReference type="InterPro" id="IPR045162">
    <property type="entry name" value="Vps15-like"/>
</dbReference>
<keyword evidence="6" id="KW-0547">Nucleotide-binding</keyword>
<evidence type="ECO:0000256" key="5">
    <source>
        <dbReference type="ARBA" id="ARBA00022737"/>
    </source>
</evidence>
<dbReference type="GO" id="GO:0034271">
    <property type="term" value="C:phosphatidylinositol 3-kinase complex, class III, type I"/>
    <property type="evidence" value="ECO:0007669"/>
    <property type="project" value="TreeGrafter"/>
</dbReference>
<dbReference type="SUPFAM" id="SSF56112">
    <property type="entry name" value="Protein kinase-like (PK-like)"/>
    <property type="match status" value="1"/>
</dbReference>
<dbReference type="Pfam" id="PF22956">
    <property type="entry name" value="VPS15-like_hel"/>
    <property type="match status" value="1"/>
</dbReference>
<dbReference type="RefSeq" id="XP_040727178.1">
    <property type="nucleotide sequence ID" value="XM_040868813.1"/>
</dbReference>
<dbReference type="EMBL" id="MCFI01000004">
    <property type="protein sequence ID" value="ORY85696.1"/>
    <property type="molecule type" value="Genomic_DNA"/>
</dbReference>
<comment type="caution">
    <text evidence="12">The sequence shown here is derived from an EMBL/GenBank/DDBJ whole genome shotgun (WGS) entry which is preliminary data.</text>
</comment>
<dbReference type="EC" id="2.7.11.1" evidence="1"/>
<dbReference type="Pfam" id="PF00400">
    <property type="entry name" value="WD40"/>
    <property type="match status" value="1"/>
</dbReference>
<dbReference type="PROSITE" id="PS50011">
    <property type="entry name" value="PROTEIN_KINASE_DOM"/>
    <property type="match status" value="1"/>
</dbReference>
<dbReference type="GO" id="GO:0005524">
    <property type="term" value="F:ATP binding"/>
    <property type="evidence" value="ECO:0007669"/>
    <property type="project" value="UniProtKB-KW"/>
</dbReference>
<dbReference type="Pfam" id="PF00069">
    <property type="entry name" value="Pkinase"/>
    <property type="match status" value="1"/>
</dbReference>
<keyword evidence="13" id="KW-1185">Reference proteome</keyword>
<evidence type="ECO:0000256" key="10">
    <source>
        <dbReference type="PROSITE-ProRule" id="PRU00221"/>
    </source>
</evidence>
<dbReference type="OrthoDB" id="242910at2759"/>
<dbReference type="InterPro" id="IPR015943">
    <property type="entry name" value="WD40/YVTN_repeat-like_dom_sf"/>
</dbReference>
<dbReference type="GO" id="GO:0071561">
    <property type="term" value="C:nucleus-vacuole junction"/>
    <property type="evidence" value="ECO:0007669"/>
    <property type="project" value="TreeGrafter"/>
</dbReference>
<dbReference type="Proteomes" id="UP000193685">
    <property type="component" value="Unassembled WGS sequence"/>
</dbReference>
<name>A0A1Y2FR73_PROLT</name>
<dbReference type="SMART" id="SM00320">
    <property type="entry name" value="WD40"/>
    <property type="match status" value="7"/>
</dbReference>
<dbReference type="GO" id="GO:0005770">
    <property type="term" value="C:late endosome"/>
    <property type="evidence" value="ECO:0007669"/>
    <property type="project" value="TreeGrafter"/>
</dbReference>
<feature type="repeat" description="WD" evidence="10">
    <location>
        <begin position="1028"/>
        <end position="1060"/>
    </location>
</feature>
<evidence type="ECO:0000256" key="7">
    <source>
        <dbReference type="ARBA" id="ARBA00022777"/>
    </source>
</evidence>
<dbReference type="GeneID" id="63785412"/>
<dbReference type="CDD" id="cd13980">
    <property type="entry name" value="STKc_Vps15"/>
    <property type="match status" value="1"/>
</dbReference>
<dbReference type="InterPro" id="IPR001680">
    <property type="entry name" value="WD40_rpt"/>
</dbReference>
<dbReference type="InterPro" id="IPR011989">
    <property type="entry name" value="ARM-like"/>
</dbReference>
<evidence type="ECO:0000259" key="11">
    <source>
        <dbReference type="PROSITE" id="PS50011"/>
    </source>
</evidence>
<gene>
    <name evidence="12" type="ORF">BCR37DRAFT_377405</name>
</gene>
<evidence type="ECO:0000256" key="8">
    <source>
        <dbReference type="ARBA" id="ARBA00022840"/>
    </source>
</evidence>
<feature type="domain" description="Protein kinase" evidence="11">
    <location>
        <begin position="24"/>
        <end position="301"/>
    </location>
</feature>
<dbReference type="GO" id="GO:0016236">
    <property type="term" value="P:macroautophagy"/>
    <property type="evidence" value="ECO:0007669"/>
    <property type="project" value="InterPro"/>
</dbReference>
<keyword evidence="8" id="KW-0067">ATP-binding</keyword>
<dbReference type="InterPro" id="IPR021133">
    <property type="entry name" value="HEAT_type_2"/>
</dbReference>
<reference evidence="12 13" key="1">
    <citation type="submission" date="2016-07" db="EMBL/GenBank/DDBJ databases">
        <title>Pervasive Adenine N6-methylation of Active Genes in Fungi.</title>
        <authorList>
            <consortium name="DOE Joint Genome Institute"/>
            <person name="Mondo S.J."/>
            <person name="Dannebaum R.O."/>
            <person name="Kuo R.C."/>
            <person name="Labutti K."/>
            <person name="Haridas S."/>
            <person name="Kuo A."/>
            <person name="Salamov A."/>
            <person name="Ahrendt S.R."/>
            <person name="Lipzen A."/>
            <person name="Sullivan W."/>
            <person name="Andreopoulos W.B."/>
            <person name="Clum A."/>
            <person name="Lindquist E."/>
            <person name="Daum C."/>
            <person name="Ramamoorthy G.K."/>
            <person name="Gryganskyi A."/>
            <person name="Culley D."/>
            <person name="Magnuson J.K."/>
            <person name="James T.Y."/>
            <person name="O'Malley M.A."/>
            <person name="Stajich J.E."/>
            <person name="Spatafora J.W."/>
            <person name="Visel A."/>
            <person name="Grigoriev I.V."/>
        </authorList>
    </citation>
    <scope>NUCLEOTIDE SEQUENCE [LARGE SCALE GENOMIC DNA]</scope>
    <source>
        <strain evidence="12 13">12-1054</strain>
    </source>
</reference>
<evidence type="ECO:0000256" key="9">
    <source>
        <dbReference type="PROSITE-ProRule" id="PRU00103"/>
    </source>
</evidence>
<dbReference type="GO" id="GO:0006623">
    <property type="term" value="P:protein targeting to vacuole"/>
    <property type="evidence" value="ECO:0007669"/>
    <property type="project" value="TreeGrafter"/>
</dbReference>
<dbReference type="InterPro" id="IPR055231">
    <property type="entry name" value="2AA_helical"/>
</dbReference>
<dbReference type="PANTHER" id="PTHR17583:SF0">
    <property type="entry name" value="PHOSPHOINOSITIDE 3-KINASE REGULATORY SUBUNIT 4"/>
    <property type="match status" value="1"/>
</dbReference>
<keyword evidence="5" id="KW-0677">Repeat</keyword>
<feature type="repeat" description="HEAT" evidence="9">
    <location>
        <begin position="418"/>
        <end position="448"/>
    </location>
</feature>
<evidence type="ECO:0000256" key="4">
    <source>
        <dbReference type="ARBA" id="ARBA00022679"/>
    </source>
</evidence>
<evidence type="ECO:0000256" key="2">
    <source>
        <dbReference type="ARBA" id="ARBA00022527"/>
    </source>
</evidence>
<dbReference type="PANTHER" id="PTHR17583">
    <property type="entry name" value="PHOSPHOINOSITIDE 3-KINASE REGULATORY SUBUNIT 4"/>
    <property type="match status" value="1"/>
</dbReference>
<dbReference type="InterPro" id="IPR011009">
    <property type="entry name" value="Kinase-like_dom_sf"/>
</dbReference>
<dbReference type="OMA" id="ATNTCRI"/>
<proteinExistence type="predicted"/>
<evidence type="ECO:0000256" key="3">
    <source>
        <dbReference type="ARBA" id="ARBA00022574"/>
    </source>
</evidence>
<dbReference type="Gene3D" id="1.25.10.10">
    <property type="entry name" value="Leucine-rich Repeat Variant"/>
    <property type="match status" value="1"/>
</dbReference>
<dbReference type="SMART" id="SM00220">
    <property type="entry name" value="S_TKc"/>
    <property type="match status" value="1"/>
</dbReference>
<dbReference type="InterPro" id="IPR036322">
    <property type="entry name" value="WD40_repeat_dom_sf"/>
</dbReference>
<dbReference type="Gene3D" id="2.130.10.10">
    <property type="entry name" value="YVTN repeat-like/Quinoprotein amine dehydrogenase"/>
    <property type="match status" value="2"/>
</dbReference>
<dbReference type="STRING" id="56484.A0A1Y2FR73"/>
<dbReference type="InterPro" id="IPR008271">
    <property type="entry name" value="Ser/Thr_kinase_AS"/>
</dbReference>
<sequence length="1454" mass="160630">MGNSSSSYSGAATLDSYIAELTDIQYEKTLGSARFLKCVRGKHEDGRVVVKLFIKAGPMDLRKAAAQMMREKDLLMQIPNALSYQRFKETDRAVYLVRQHIASNLYDRISTRPFLETIEKRWIVFQLLTGVRDCHAQGIHHGDIKTENVLVTSWNWVSLTDFAFFKPTFLPENNPADFSYYFDTSFRRTCYLAPERFHGPSETKTGSVTDAMDIFSLGCVIAELFLEGEPLFDLAQLFKYKQGEYDPTSLLDKIEDVGIRSLVAHMIHLDPDKRLSADGYLQKWQRRAFPDYFASFLHGYVALITDPARHHATTPSADLDDALDRIYFEFDKISFFLGFDDSAAQLAHVKSGISVPHYRPVHLSHAVRSTGEDGALIFLSLILSGVRNTLRPITRVRACDAILALSERVSDEARLDRVIPFYVTLLMDEAPEVRAAALWSLTAVLTDIRVLTPVNAFVFPEYLLPRLRPLATDASTLVRIRLAQCLPKLAQASTRFLDMAQALRTEGFLSLMEAGDQMDGQALEQDSFATLFEISKGDTQAAIQELTVQLLTDDDTGVKRALLGHVAPLCAFFGRQQANDVILSHLITYLNDRTWTLKAAFFDQVVALSTHLDPDSVEEYILPLMMPALTDPEEHIIEKAVTALTRLCQHGFVRRPSQFNLVGMVVRFLIHPNLWIREATAAFVATVNEPLSRAESYCLIYGQVKPFLRMEISTLSAVAILRALRKPLSRLVLDQAMLWASAASQSSFWQSAARGAFSTDSLADRRASQVGLPAQAKTAQPRMMLTKSSSEDEPFLTRLRALGLKSDDEWKLMTLREFIWRISRASSDADRPTTAMMASRTGTLLPQTVFFDQVQQPADRLQLGAHDVQSALTEASRTLSRRRVSRIHQTGKRIPSQTIAEEMDRLEVGSRASSLNGDMGKRPSAIHLPGLAIKALPEVGTSTTNAVGQVDHLAVEAPKTKRAVRPSHTYAGGDPTVLNLLDKVFQENMQSRSLDFGPAIVPVVQPSQGRQGRLTGPWQPEGILVAHMHEHTAAINCVLAAPDSRFFVTCSDDGCLKVWDSAKLERQVANRSRLTFRCPAGVKIKTACFLENSYCVAIGSNDGALQIIKIDCSVSGPTKYGRAHSLRKFELPSGEVPVKLVHYANDAQSLLLAATSDCKVVALDPKSMSVVFTLQNVAHHGSITAMVLDRKRTWLLLGTSKGVLSLWDLRFQLCVKSTALSSASSVAHLEIHPCRGRGRYVLVALTGSPGGVLVWDVEKLICREFYTDTMPTAALFATVDAETTTSDVAMQQSAAELTDLSKKTEPAGPMATRALATGTSILNADGKLGSAFMVTCSRDQRMRFWDLSKPSDSRIVMASELASEAKRVYQQETVGLTSIVVEQVAGKESITKTKSNGVRHASTGSAGPQTANSIKDHASLLHCHLDLVLDVAILTLPYQMIVSVDRSGVLKVYA</sequence>
<evidence type="ECO:0000256" key="1">
    <source>
        <dbReference type="ARBA" id="ARBA00012513"/>
    </source>
</evidence>
<dbReference type="SUPFAM" id="SSF50978">
    <property type="entry name" value="WD40 repeat-like"/>
    <property type="match status" value="1"/>
</dbReference>
<evidence type="ECO:0000313" key="12">
    <source>
        <dbReference type="EMBL" id="ORY85696.1"/>
    </source>
</evidence>
<organism evidence="12 13">
    <name type="scientific">Protomyces lactucae-debilis</name>
    <dbReference type="NCBI Taxonomy" id="2754530"/>
    <lineage>
        <taxon>Eukaryota</taxon>
        <taxon>Fungi</taxon>
        <taxon>Dikarya</taxon>
        <taxon>Ascomycota</taxon>
        <taxon>Taphrinomycotina</taxon>
        <taxon>Taphrinomycetes</taxon>
        <taxon>Taphrinales</taxon>
        <taxon>Protomycetaceae</taxon>
        <taxon>Protomyces</taxon>
    </lineage>
</organism>
<keyword evidence="7" id="KW-0418">Kinase</keyword>
<keyword evidence="3 10" id="KW-0853">WD repeat</keyword>
<dbReference type="GO" id="GO:0034272">
    <property type="term" value="C:phosphatidylinositol 3-kinase complex, class III, type II"/>
    <property type="evidence" value="ECO:0007669"/>
    <property type="project" value="TreeGrafter"/>
</dbReference>
<protein>
    <recommendedName>
        <fullName evidence="1">non-specific serine/threonine protein kinase</fullName>
        <ecNumber evidence="1">2.7.11.1</ecNumber>
    </recommendedName>
</protein>
<accession>A0A1Y2FR73</accession>
<dbReference type="SUPFAM" id="SSF48371">
    <property type="entry name" value="ARM repeat"/>
    <property type="match status" value="1"/>
</dbReference>
<dbReference type="PROSITE" id="PS00108">
    <property type="entry name" value="PROTEIN_KINASE_ST"/>
    <property type="match status" value="1"/>
</dbReference>
<dbReference type="PROSITE" id="PS50077">
    <property type="entry name" value="HEAT_REPEAT"/>
    <property type="match status" value="1"/>
</dbReference>
<evidence type="ECO:0000313" key="13">
    <source>
        <dbReference type="Proteomes" id="UP000193685"/>
    </source>
</evidence>
<dbReference type="GO" id="GO:0045324">
    <property type="term" value="P:late endosome to vacuole transport"/>
    <property type="evidence" value="ECO:0007669"/>
    <property type="project" value="InterPro"/>
</dbReference>
<dbReference type="Gene3D" id="1.10.510.10">
    <property type="entry name" value="Transferase(Phosphotransferase) domain 1"/>
    <property type="match status" value="1"/>
</dbReference>
<dbReference type="InterPro" id="IPR000719">
    <property type="entry name" value="Prot_kinase_dom"/>
</dbReference>
<dbReference type="PROSITE" id="PS50294">
    <property type="entry name" value="WD_REPEATS_REGION"/>
    <property type="match status" value="1"/>
</dbReference>
<dbReference type="GO" id="GO:0004674">
    <property type="term" value="F:protein serine/threonine kinase activity"/>
    <property type="evidence" value="ECO:0007669"/>
    <property type="project" value="UniProtKB-KW"/>
</dbReference>
<keyword evidence="2" id="KW-0723">Serine/threonine-protein kinase</keyword>
<dbReference type="FunFam" id="1.10.510.10:FF:000497">
    <property type="entry name" value="Phosphoinositide 3-kinase regulatory subunit"/>
    <property type="match status" value="1"/>
</dbReference>